<accession>A0A369UHW1</accession>
<dbReference type="EMBL" id="QQAH01000020">
    <property type="protein sequence ID" value="RDD80136.1"/>
    <property type="molecule type" value="Genomic_DNA"/>
</dbReference>
<protein>
    <submittedName>
        <fullName evidence="1">Uncharacterized protein</fullName>
    </submittedName>
</protein>
<organism evidence="1 2">
    <name type="scientific">Dyella tabacisoli</name>
    <dbReference type="NCBI Taxonomy" id="2282381"/>
    <lineage>
        <taxon>Bacteria</taxon>
        <taxon>Pseudomonadati</taxon>
        <taxon>Pseudomonadota</taxon>
        <taxon>Gammaproteobacteria</taxon>
        <taxon>Lysobacterales</taxon>
        <taxon>Rhodanobacteraceae</taxon>
        <taxon>Dyella</taxon>
    </lineage>
</organism>
<reference evidence="1 2" key="1">
    <citation type="submission" date="2018-07" db="EMBL/GenBank/DDBJ databases">
        <title>Dyella tabacisoli L4-6T, whole genome shotgun sequence.</title>
        <authorList>
            <person name="Zhou X.-K."/>
            <person name="Li W.-J."/>
            <person name="Duan Y.-Q."/>
        </authorList>
    </citation>
    <scope>NUCLEOTIDE SEQUENCE [LARGE SCALE GENOMIC DNA]</scope>
    <source>
        <strain evidence="1 2">L4-6</strain>
    </source>
</reference>
<sequence length="413" mass="44105">MLALASATIAAPSSPTTPARDITIWLGEYVPGAFPARLRSGMPFSDSQDPPGPGARITQPLSALRPWGFLRNGQFVGVGAPLREEAMDAYGKALSRCTAEKPGARAACRIAVAEGKLGFNAQGLHDLLWYCGAYRTDVRDATATFQDSADGVPTEVPVRELSLAATTVDCGKLTTSDFSGDPAIPVSTSLHASIQVFRPLEDLMSGDQISALRQKLWPMVRQALVDETRAQLANASTRTAYGRQCRQPGLSNRDVQFTPITDLSKATLDDYTHSGADVARMWQLASVDDKRRLIFVALWANVLLPGVTQSGCPATVRTNAWIADDGTGGGRRLRGPATGVSAPDALLHIEDGVYVVNRLDGHLDLGMPKNDDVPAPQLSIEQLTPEGLNRLGYPGYGPDNPLPAHGLPMGYAH</sequence>
<dbReference type="AlphaFoldDB" id="A0A369UHW1"/>
<proteinExistence type="predicted"/>
<dbReference type="RefSeq" id="WP_114847014.1">
    <property type="nucleotide sequence ID" value="NZ_JBHSPE010000010.1"/>
</dbReference>
<dbReference type="OrthoDB" id="9817779at2"/>
<evidence type="ECO:0000313" key="1">
    <source>
        <dbReference type="EMBL" id="RDD80136.1"/>
    </source>
</evidence>
<dbReference type="Proteomes" id="UP000253782">
    <property type="component" value="Unassembled WGS sequence"/>
</dbReference>
<evidence type="ECO:0000313" key="2">
    <source>
        <dbReference type="Proteomes" id="UP000253782"/>
    </source>
</evidence>
<name>A0A369UHW1_9GAMM</name>
<gene>
    <name evidence="1" type="ORF">DVJ77_18505</name>
</gene>
<keyword evidence="2" id="KW-1185">Reference proteome</keyword>
<comment type="caution">
    <text evidence="1">The sequence shown here is derived from an EMBL/GenBank/DDBJ whole genome shotgun (WGS) entry which is preliminary data.</text>
</comment>